<feature type="compositionally biased region" description="Polar residues" evidence="1">
    <location>
        <begin position="28"/>
        <end position="37"/>
    </location>
</feature>
<protein>
    <submittedName>
        <fullName evidence="2">Uncharacterized protein</fullName>
    </submittedName>
</protein>
<accession>A0A8S9KST8</accession>
<dbReference type="AlphaFoldDB" id="A0A8S9KST8"/>
<evidence type="ECO:0000313" key="3">
    <source>
        <dbReference type="Proteomes" id="UP000712281"/>
    </source>
</evidence>
<feature type="compositionally biased region" description="Basic and acidic residues" evidence="1">
    <location>
        <begin position="131"/>
        <end position="140"/>
    </location>
</feature>
<dbReference type="EMBL" id="QGKW02000717">
    <property type="protein sequence ID" value="KAF2596797.1"/>
    <property type="molecule type" value="Genomic_DNA"/>
</dbReference>
<evidence type="ECO:0000256" key="1">
    <source>
        <dbReference type="SAM" id="MobiDB-lite"/>
    </source>
</evidence>
<name>A0A8S9KST8_BRACR</name>
<gene>
    <name evidence="2" type="ORF">F2Q68_00011388</name>
</gene>
<dbReference type="Proteomes" id="UP000712281">
    <property type="component" value="Unassembled WGS sequence"/>
</dbReference>
<sequence>MGVERTEDASGPTIAPVVPDPAPIASNFVVNEETSTPALGASDATLTHPLGKDGAGSNPVDLLELSDSSAEEDGGGKSDEQVHDSNPQGTEGNFGEPSAKEQGNIDEVENPSDPMIDGTGSASDQLGAQVAREEFDHAED</sequence>
<evidence type="ECO:0000313" key="2">
    <source>
        <dbReference type="EMBL" id="KAF2596797.1"/>
    </source>
</evidence>
<organism evidence="2 3">
    <name type="scientific">Brassica cretica</name>
    <name type="common">Mustard</name>
    <dbReference type="NCBI Taxonomy" id="69181"/>
    <lineage>
        <taxon>Eukaryota</taxon>
        <taxon>Viridiplantae</taxon>
        <taxon>Streptophyta</taxon>
        <taxon>Embryophyta</taxon>
        <taxon>Tracheophyta</taxon>
        <taxon>Spermatophyta</taxon>
        <taxon>Magnoliopsida</taxon>
        <taxon>eudicotyledons</taxon>
        <taxon>Gunneridae</taxon>
        <taxon>Pentapetalae</taxon>
        <taxon>rosids</taxon>
        <taxon>malvids</taxon>
        <taxon>Brassicales</taxon>
        <taxon>Brassicaceae</taxon>
        <taxon>Brassiceae</taxon>
        <taxon>Brassica</taxon>
    </lineage>
</organism>
<reference evidence="2" key="1">
    <citation type="submission" date="2019-12" db="EMBL/GenBank/DDBJ databases">
        <title>Genome sequencing and annotation of Brassica cretica.</title>
        <authorList>
            <person name="Studholme D.J."/>
            <person name="Sarris P.F."/>
        </authorList>
    </citation>
    <scope>NUCLEOTIDE SEQUENCE</scope>
    <source>
        <strain evidence="2">PFS-001/15</strain>
        <tissue evidence="2">Leaf</tissue>
    </source>
</reference>
<feature type="compositionally biased region" description="Basic and acidic residues" evidence="1">
    <location>
        <begin position="74"/>
        <end position="83"/>
    </location>
</feature>
<proteinExistence type="predicted"/>
<feature type="region of interest" description="Disordered" evidence="1">
    <location>
        <begin position="1"/>
        <end position="140"/>
    </location>
</feature>
<comment type="caution">
    <text evidence="2">The sequence shown here is derived from an EMBL/GenBank/DDBJ whole genome shotgun (WGS) entry which is preliminary data.</text>
</comment>